<dbReference type="PIRSF" id="PIRSF010606">
    <property type="entry name" value="Spore_coat_CotJB"/>
    <property type="match status" value="1"/>
</dbReference>
<accession>A0A0D1BS92</accession>
<evidence type="ECO:0000259" key="1">
    <source>
        <dbReference type="Pfam" id="PF12652"/>
    </source>
</evidence>
<dbReference type="RefSeq" id="WP_003487041.1">
    <property type="nucleotide sequence ID" value="NZ_JXSU01000007.1"/>
</dbReference>
<dbReference type="HOGENOM" id="CLU_163198_1_0_9"/>
<proteinExistence type="predicted"/>
<feature type="domain" description="Protein CotJB" evidence="1">
    <location>
        <begin position="9"/>
        <end position="84"/>
    </location>
</feature>
<dbReference type="OrthoDB" id="9804099at2"/>
<sequence length="90" mass="11184">MLDKCSREELLLMLQQYQFTAVELNLYLDNYPENKRALEYFNEISCKLMELKETYEERFGPLFNFGYSKSKFPWQWTTQPWPWEREYSKM</sequence>
<dbReference type="Pfam" id="PF12652">
    <property type="entry name" value="CotJB"/>
    <property type="match status" value="1"/>
</dbReference>
<name>A0A0D1BS92_CLOBO</name>
<comment type="caution">
    <text evidence="2">The sequence shown here is derived from an EMBL/GenBank/DDBJ whole genome shotgun (WGS) entry which is preliminary data.</text>
</comment>
<dbReference type="Proteomes" id="UP000032250">
    <property type="component" value="Unassembled WGS sequence"/>
</dbReference>
<dbReference type="PATRIC" id="fig|1379739.3.peg.1603"/>
<dbReference type="AlphaFoldDB" id="A0A0D1BS92"/>
<dbReference type="InterPro" id="IPR024207">
    <property type="entry name" value="CotJB_dom"/>
</dbReference>
<dbReference type="EMBL" id="JXSU01000007">
    <property type="protein sequence ID" value="KIS23225.1"/>
    <property type="molecule type" value="Genomic_DNA"/>
</dbReference>
<keyword evidence="2" id="KW-0946">Virion</keyword>
<evidence type="ECO:0000313" key="2">
    <source>
        <dbReference type="EMBL" id="KIS23225.1"/>
    </source>
</evidence>
<reference evidence="2 3" key="1">
    <citation type="submission" date="2014-06" db="EMBL/GenBank/DDBJ databases">
        <title>Genome characterization of distinct group I Clostridium botulinum lineages.</title>
        <authorList>
            <person name="Giordani F."/>
            <person name="Anselmo A."/>
            <person name="Fillo S."/>
            <person name="Palozzi A.M."/>
            <person name="Fortunato A."/>
            <person name="Gentile B."/>
            <person name="Ciammaruconi A."/>
            <person name="Anniballi F."/>
            <person name="De Medici D."/>
            <person name="Lista F."/>
        </authorList>
    </citation>
    <scope>NUCLEOTIDE SEQUENCE [LARGE SCALE GENOMIC DNA]</scope>
    <source>
        <strain evidence="2 3">B2 450</strain>
    </source>
</reference>
<gene>
    <name evidence="2" type="ORF">N495_06355</name>
</gene>
<keyword evidence="2" id="KW-0167">Capsid protein</keyword>
<protein>
    <submittedName>
        <fullName evidence="2">Polypeptide composition of the spore coat protein CotJB</fullName>
    </submittedName>
</protein>
<evidence type="ECO:0000313" key="3">
    <source>
        <dbReference type="Proteomes" id="UP000032250"/>
    </source>
</evidence>
<organism evidence="2 3">
    <name type="scientific">Clostridium botulinum B2 450</name>
    <dbReference type="NCBI Taxonomy" id="1379739"/>
    <lineage>
        <taxon>Bacteria</taxon>
        <taxon>Bacillati</taxon>
        <taxon>Bacillota</taxon>
        <taxon>Clostridia</taxon>
        <taxon>Eubacteriales</taxon>
        <taxon>Clostridiaceae</taxon>
        <taxon>Clostridium</taxon>
    </lineage>
</organism>
<dbReference type="InterPro" id="IPR016571">
    <property type="entry name" value="Spore_coat_assembly_CotJB"/>
</dbReference>